<reference evidence="9" key="1">
    <citation type="submission" date="2020-07" db="EMBL/GenBank/DDBJ databases">
        <title>Ethylene signaling mediates host invasion by parasitic plants.</title>
        <authorList>
            <person name="Yoshida S."/>
        </authorList>
    </citation>
    <scope>NUCLEOTIDE SEQUENCE</scope>
    <source>
        <strain evidence="9">Okayama</strain>
    </source>
</reference>
<dbReference type="Proteomes" id="UP000653305">
    <property type="component" value="Unassembled WGS sequence"/>
</dbReference>
<keyword evidence="6" id="KW-0813">Transport</keyword>
<comment type="subunit">
    <text evidence="3">Part of the Tic complex.</text>
</comment>
<dbReference type="Pfam" id="PF05758">
    <property type="entry name" value="Ycf1"/>
    <property type="match status" value="1"/>
</dbReference>
<dbReference type="InterPro" id="IPR008896">
    <property type="entry name" value="TIC214"/>
</dbReference>
<evidence type="ECO:0000256" key="7">
    <source>
        <dbReference type="ARBA" id="ARBA00022989"/>
    </source>
</evidence>
<evidence type="ECO:0000256" key="1">
    <source>
        <dbReference type="ARBA" id="ARBA00004446"/>
    </source>
</evidence>
<dbReference type="GO" id="GO:0015031">
    <property type="term" value="P:protein transport"/>
    <property type="evidence" value="ECO:0007669"/>
    <property type="project" value="UniProtKB-KW"/>
</dbReference>
<organism evidence="9 10">
    <name type="scientific">Phtheirospermum japonicum</name>
    <dbReference type="NCBI Taxonomy" id="374723"/>
    <lineage>
        <taxon>Eukaryota</taxon>
        <taxon>Viridiplantae</taxon>
        <taxon>Streptophyta</taxon>
        <taxon>Embryophyta</taxon>
        <taxon>Tracheophyta</taxon>
        <taxon>Spermatophyta</taxon>
        <taxon>Magnoliopsida</taxon>
        <taxon>eudicotyledons</taxon>
        <taxon>Gunneridae</taxon>
        <taxon>Pentapetalae</taxon>
        <taxon>asterids</taxon>
        <taxon>lamiids</taxon>
        <taxon>Lamiales</taxon>
        <taxon>Orobanchaceae</taxon>
        <taxon>Orobanchaceae incertae sedis</taxon>
        <taxon>Phtheirospermum</taxon>
    </lineage>
</organism>
<evidence type="ECO:0000313" key="9">
    <source>
        <dbReference type="EMBL" id="GFP95997.1"/>
    </source>
</evidence>
<dbReference type="PANTHER" id="PTHR33163">
    <property type="entry name" value="PROTEIN TIC 214-RELATED"/>
    <property type="match status" value="1"/>
</dbReference>
<proteinExistence type="inferred from homology"/>
<protein>
    <recommendedName>
        <fullName evidence="4">Protein TIC 214</fullName>
    </recommendedName>
    <alternativeName>
        <fullName evidence="8">Translocon at the inner envelope membrane of chloroplasts 214</fullName>
    </alternativeName>
</protein>
<dbReference type="PANTHER" id="PTHR33163:SF40">
    <property type="entry name" value="PROTEIN TIC 214"/>
    <property type="match status" value="1"/>
</dbReference>
<evidence type="ECO:0000256" key="3">
    <source>
        <dbReference type="ARBA" id="ARBA00011510"/>
    </source>
</evidence>
<dbReference type="EMBL" id="BMAC01000413">
    <property type="protein sequence ID" value="GFP95997.1"/>
    <property type="molecule type" value="Genomic_DNA"/>
</dbReference>
<keyword evidence="10" id="KW-1185">Reference proteome</keyword>
<keyword evidence="6" id="KW-0653">Protein transport</keyword>
<gene>
    <name evidence="9" type="ORF">PHJA_001743800</name>
</gene>
<comment type="caution">
    <text evidence="9">The sequence shown here is derived from an EMBL/GenBank/DDBJ whole genome shotgun (WGS) entry which is preliminary data.</text>
</comment>
<keyword evidence="7" id="KW-1133">Transmembrane helix</keyword>
<dbReference type="GO" id="GO:0042170">
    <property type="term" value="C:plastid membrane"/>
    <property type="evidence" value="ECO:0007669"/>
    <property type="project" value="UniProtKB-SubCell"/>
</dbReference>
<comment type="similarity">
    <text evidence="2">Belongs to the TIC214 family.</text>
</comment>
<evidence type="ECO:0000256" key="4">
    <source>
        <dbReference type="ARBA" id="ARBA00016640"/>
    </source>
</evidence>
<evidence type="ECO:0000256" key="5">
    <source>
        <dbReference type="ARBA" id="ARBA00022692"/>
    </source>
</evidence>
<evidence type="ECO:0000256" key="2">
    <source>
        <dbReference type="ARBA" id="ARBA00009956"/>
    </source>
</evidence>
<keyword evidence="5" id="KW-0812">Transmembrane</keyword>
<evidence type="ECO:0000256" key="8">
    <source>
        <dbReference type="ARBA" id="ARBA00029978"/>
    </source>
</evidence>
<evidence type="ECO:0000313" key="10">
    <source>
        <dbReference type="Proteomes" id="UP000653305"/>
    </source>
</evidence>
<dbReference type="OrthoDB" id="886087at2759"/>
<comment type="subcellular location">
    <subcellularLocation>
        <location evidence="1">Plastid membrane</location>
        <topology evidence="1">Multi-pass membrane protein</topology>
    </subcellularLocation>
</comment>
<name>A0A830C5K9_9LAMI</name>
<evidence type="ECO:0000256" key="6">
    <source>
        <dbReference type="ARBA" id="ARBA00022927"/>
    </source>
</evidence>
<accession>A0A830C5K9</accession>
<keyword evidence="7" id="KW-0472">Membrane</keyword>
<dbReference type="AlphaFoldDB" id="A0A830C5K9"/>
<sequence length="61" mass="6937">MLLTQSIFRKYILLPSFIIAKNIVRILLFQLPEWSEELTEARTSGGACGLIRCKAKNLTRA</sequence>